<gene>
    <name evidence="2" type="ORF">ALC60_00921</name>
</gene>
<feature type="compositionally biased region" description="Acidic residues" evidence="1">
    <location>
        <begin position="1"/>
        <end position="14"/>
    </location>
</feature>
<name>A0A151XI92_9HYME</name>
<evidence type="ECO:0000256" key="1">
    <source>
        <dbReference type="SAM" id="MobiDB-lite"/>
    </source>
</evidence>
<evidence type="ECO:0000313" key="2">
    <source>
        <dbReference type="EMBL" id="KYQ60035.1"/>
    </source>
</evidence>
<protein>
    <submittedName>
        <fullName evidence="2">Uncharacterized protein</fullName>
    </submittedName>
</protein>
<proteinExistence type="predicted"/>
<sequence length="164" mass="19230">NEDNESADENEDYNVDDKNEEQSDIEVKISKANITEKDFSDSNEFVNENTEIEELREWALSGNPTIPHTKLQALLAILRRRLLPQLPKYAKTFLGTTKASYNIQIFNNDGDEFIYFGTTNYLKQSINPNLQEEDIIHLITQPHKKRFFFRPGYLTMYIVCFWGR</sequence>
<keyword evidence="3" id="KW-1185">Reference proteome</keyword>
<feature type="non-terminal residue" evidence="2">
    <location>
        <position position="1"/>
    </location>
</feature>
<dbReference type="Proteomes" id="UP000075809">
    <property type="component" value="Unassembled WGS sequence"/>
</dbReference>
<evidence type="ECO:0000313" key="3">
    <source>
        <dbReference type="Proteomes" id="UP000075809"/>
    </source>
</evidence>
<dbReference type="AlphaFoldDB" id="A0A151XI92"/>
<accession>A0A151XI92</accession>
<organism evidence="2 3">
    <name type="scientific">Mycetomoellerius zeteki</name>
    <dbReference type="NCBI Taxonomy" id="64791"/>
    <lineage>
        <taxon>Eukaryota</taxon>
        <taxon>Metazoa</taxon>
        <taxon>Ecdysozoa</taxon>
        <taxon>Arthropoda</taxon>
        <taxon>Hexapoda</taxon>
        <taxon>Insecta</taxon>
        <taxon>Pterygota</taxon>
        <taxon>Neoptera</taxon>
        <taxon>Endopterygota</taxon>
        <taxon>Hymenoptera</taxon>
        <taxon>Apocrita</taxon>
        <taxon>Aculeata</taxon>
        <taxon>Formicoidea</taxon>
        <taxon>Formicidae</taxon>
        <taxon>Myrmicinae</taxon>
        <taxon>Mycetomoellerius</taxon>
    </lineage>
</organism>
<feature type="region of interest" description="Disordered" evidence="1">
    <location>
        <begin position="1"/>
        <end position="22"/>
    </location>
</feature>
<dbReference type="EMBL" id="KQ982097">
    <property type="protein sequence ID" value="KYQ60035.1"/>
    <property type="molecule type" value="Genomic_DNA"/>
</dbReference>
<reference evidence="2 3" key="1">
    <citation type="submission" date="2015-09" db="EMBL/GenBank/DDBJ databases">
        <title>Trachymyrmex zeteki WGS genome.</title>
        <authorList>
            <person name="Nygaard S."/>
            <person name="Hu H."/>
            <person name="Boomsma J."/>
            <person name="Zhang G."/>
        </authorList>
    </citation>
    <scope>NUCLEOTIDE SEQUENCE [LARGE SCALE GENOMIC DNA]</scope>
    <source>
        <strain evidence="2">Tzet28-1</strain>
        <tissue evidence="2">Whole body</tissue>
    </source>
</reference>